<proteinExistence type="predicted"/>
<dbReference type="InterPro" id="IPR054171">
    <property type="entry name" value="RbmA-like_FnIII"/>
</dbReference>
<reference evidence="3 4" key="1">
    <citation type="submission" date="2019-09" db="EMBL/GenBank/DDBJ databases">
        <authorList>
            <person name="Kritzky A."/>
            <person name="Schelkanova E.Y."/>
            <person name="Alkhova Z.V."/>
            <person name="Smirnova N.I."/>
        </authorList>
    </citation>
    <scope>NUCLEOTIDE SEQUENCE [LARGE SCALE GENOMIC DNA]</scope>
    <source>
        <strain evidence="3 4">M1526</strain>
    </source>
</reference>
<keyword evidence="1" id="KW-0732">Signal</keyword>
<gene>
    <name evidence="3" type="ORF">F0M16_12905</name>
</gene>
<sequence length="272" mass="29857">MSNFKGSIMNKRHYYLASCLALLFSTASYAEVDCELQPVIEANLSLNQNQLASNGGYISSQLGIRNESCETVKFKYWLSIKGPEGIYFPAKAVVGVDTAQQESDALTDSRMLNVTRGIFIPDYLADGVYTVSLQIVTEDGDIFKASQYFAKGVTAVDETPNLDGLQVDVQNQFSMSELGSNGGHVPFAITLNNTRDTPAKVEFWMSAVGPNGLIIPVHAREKWTVAPSGTFYKVRGFTFDKSYPAGEYTINAQVVDIVSGERVEQLMTVVKK</sequence>
<evidence type="ECO:0000256" key="1">
    <source>
        <dbReference type="SAM" id="SignalP"/>
    </source>
</evidence>
<feature type="domain" description="RbmA-like FnIII" evidence="2">
    <location>
        <begin position="41"/>
        <end position="152"/>
    </location>
</feature>
<feature type="domain" description="RbmA-like FnIII" evidence="2">
    <location>
        <begin position="168"/>
        <end position="272"/>
    </location>
</feature>
<protein>
    <recommendedName>
        <fullName evidence="2">RbmA-like FnIII domain-containing protein</fullName>
    </recommendedName>
</protein>
<dbReference type="Pfam" id="PF22021">
    <property type="entry name" value="RbmA-like_FnIII"/>
    <property type="match status" value="2"/>
</dbReference>
<feature type="chain" id="PRO_5030817885" description="RbmA-like FnIII domain-containing protein" evidence="1">
    <location>
        <begin position="31"/>
        <end position="272"/>
    </location>
</feature>
<comment type="caution">
    <text evidence="3">The sequence shown here is derived from an EMBL/GenBank/DDBJ whole genome shotgun (WGS) entry which is preliminary data.</text>
</comment>
<dbReference type="Proteomes" id="UP000323225">
    <property type="component" value="Unassembled WGS sequence"/>
</dbReference>
<dbReference type="Gene3D" id="2.60.40.3880">
    <property type="match status" value="2"/>
</dbReference>
<evidence type="ECO:0000259" key="2">
    <source>
        <dbReference type="Pfam" id="PF22021"/>
    </source>
</evidence>
<dbReference type="EMBL" id="VUAA01000013">
    <property type="protein sequence ID" value="KAA1254300.1"/>
    <property type="molecule type" value="Genomic_DNA"/>
</dbReference>
<evidence type="ECO:0000313" key="3">
    <source>
        <dbReference type="EMBL" id="KAA1254300.1"/>
    </source>
</evidence>
<dbReference type="AlphaFoldDB" id="A0A5B1C3V0"/>
<accession>A0A5B1C3V0</accession>
<evidence type="ECO:0000313" key="4">
    <source>
        <dbReference type="Proteomes" id="UP000323225"/>
    </source>
</evidence>
<organism evidence="3 4">
    <name type="scientific">Vibrio cholerae</name>
    <dbReference type="NCBI Taxonomy" id="666"/>
    <lineage>
        <taxon>Bacteria</taxon>
        <taxon>Pseudomonadati</taxon>
        <taxon>Pseudomonadota</taxon>
        <taxon>Gammaproteobacteria</taxon>
        <taxon>Vibrionales</taxon>
        <taxon>Vibrionaceae</taxon>
        <taxon>Vibrio</taxon>
    </lineage>
</organism>
<feature type="signal peptide" evidence="1">
    <location>
        <begin position="1"/>
        <end position="30"/>
    </location>
</feature>
<name>A0A5B1C3V0_VIBCL</name>